<sequence>MRWRRKGERKRSLASRRRVIVTIGKVCGGSYGPVPSRISGRGSSGTVEGLLQTGKSKCTEIKSSEKGMSEILNLSDARPMPHSDLDKIPGPKAVDINESCLYVVTVWLNGDSHHLLC</sequence>
<proteinExistence type="predicted"/>
<keyword evidence="2" id="KW-1185">Reference proteome</keyword>
<organism evidence="1 2">
    <name type="scientific">Fukomys damarensis</name>
    <name type="common">Damaraland mole rat</name>
    <name type="synonym">Cryptomys damarensis</name>
    <dbReference type="NCBI Taxonomy" id="885580"/>
    <lineage>
        <taxon>Eukaryota</taxon>
        <taxon>Metazoa</taxon>
        <taxon>Chordata</taxon>
        <taxon>Craniata</taxon>
        <taxon>Vertebrata</taxon>
        <taxon>Euteleostomi</taxon>
        <taxon>Mammalia</taxon>
        <taxon>Eutheria</taxon>
        <taxon>Euarchontoglires</taxon>
        <taxon>Glires</taxon>
        <taxon>Rodentia</taxon>
        <taxon>Hystricomorpha</taxon>
        <taxon>Bathyergidae</taxon>
        <taxon>Fukomys</taxon>
    </lineage>
</organism>
<dbReference type="EMBL" id="KN122191">
    <property type="protein sequence ID" value="KFO32257.1"/>
    <property type="molecule type" value="Genomic_DNA"/>
</dbReference>
<gene>
    <name evidence="1" type="ORF">H920_06360</name>
</gene>
<protein>
    <submittedName>
        <fullName evidence="1">Uncharacterized protein</fullName>
    </submittedName>
</protein>
<evidence type="ECO:0000313" key="1">
    <source>
        <dbReference type="EMBL" id="KFO32257.1"/>
    </source>
</evidence>
<evidence type="ECO:0000313" key="2">
    <source>
        <dbReference type="Proteomes" id="UP000028990"/>
    </source>
</evidence>
<name>A0A091DMG5_FUKDA</name>
<accession>A0A091DMG5</accession>
<reference evidence="1 2" key="1">
    <citation type="submission" date="2013-11" db="EMBL/GenBank/DDBJ databases">
        <title>The Damaraland mole rat (Fukomys damarensis) genome and evolution of African mole rats.</title>
        <authorList>
            <person name="Gladyshev V.N."/>
            <person name="Fang X."/>
        </authorList>
    </citation>
    <scope>NUCLEOTIDE SEQUENCE [LARGE SCALE GENOMIC DNA]</scope>
    <source>
        <tissue evidence="1">Liver</tissue>
    </source>
</reference>
<dbReference type="Proteomes" id="UP000028990">
    <property type="component" value="Unassembled WGS sequence"/>
</dbReference>
<dbReference type="AlphaFoldDB" id="A0A091DMG5"/>